<evidence type="ECO:0000256" key="10">
    <source>
        <dbReference type="ARBA" id="ARBA00023239"/>
    </source>
</evidence>
<keyword evidence="9 12" id="KW-0210">Decarboxylase</keyword>
<dbReference type="HAMAP" id="MF_00218">
    <property type="entry name" value="URO_D"/>
    <property type="match status" value="1"/>
</dbReference>
<dbReference type="EMBL" id="CP119916">
    <property type="protein sequence ID" value="WFD14567.1"/>
    <property type="molecule type" value="Genomic_DNA"/>
</dbReference>
<evidence type="ECO:0000256" key="9">
    <source>
        <dbReference type="ARBA" id="ARBA00022793"/>
    </source>
</evidence>
<dbReference type="Pfam" id="PF01208">
    <property type="entry name" value="URO-D"/>
    <property type="match status" value="1"/>
</dbReference>
<evidence type="ECO:0000256" key="12">
    <source>
        <dbReference type="RuleBase" id="RU000554"/>
    </source>
</evidence>
<name>A0AAJ5YYM1_9BASI</name>
<comment type="function">
    <text evidence="1">Catalyzes the decarboxylation of four acetate groups of uroporphyrinogen-III to yield coproporphyrinogen-III.</text>
</comment>
<dbReference type="AlphaFoldDB" id="A0AAJ5YYM1"/>
<evidence type="ECO:0000256" key="4">
    <source>
        <dbReference type="ARBA" id="ARBA00009935"/>
    </source>
</evidence>
<dbReference type="PROSITE" id="PS00907">
    <property type="entry name" value="UROD_2"/>
    <property type="match status" value="1"/>
</dbReference>
<dbReference type="InterPro" id="IPR006361">
    <property type="entry name" value="Uroporphyrinogen_deCO2ase_HemE"/>
</dbReference>
<organism evidence="16 17">
    <name type="scientific">Malassezia arunalokei</name>
    <dbReference type="NCBI Taxonomy" id="1514897"/>
    <lineage>
        <taxon>Eukaryota</taxon>
        <taxon>Fungi</taxon>
        <taxon>Dikarya</taxon>
        <taxon>Basidiomycota</taxon>
        <taxon>Ustilaginomycotina</taxon>
        <taxon>Malasseziomycetes</taxon>
        <taxon>Malasseziales</taxon>
        <taxon>Malasseziaceae</taxon>
        <taxon>Malassezia</taxon>
    </lineage>
</organism>
<evidence type="ECO:0000256" key="6">
    <source>
        <dbReference type="ARBA" id="ARBA00012288"/>
    </source>
</evidence>
<dbReference type="Gene3D" id="3.20.20.210">
    <property type="match status" value="1"/>
</dbReference>
<dbReference type="GO" id="GO:0006783">
    <property type="term" value="P:heme biosynthetic process"/>
    <property type="evidence" value="ECO:0007669"/>
    <property type="project" value="TreeGrafter"/>
</dbReference>
<evidence type="ECO:0000256" key="3">
    <source>
        <dbReference type="ARBA" id="ARBA00004804"/>
    </source>
</evidence>
<keyword evidence="8" id="KW-0963">Cytoplasm</keyword>
<evidence type="ECO:0000256" key="2">
    <source>
        <dbReference type="ARBA" id="ARBA00004496"/>
    </source>
</evidence>
<dbReference type="SUPFAM" id="SSF51726">
    <property type="entry name" value="UROD/MetE-like"/>
    <property type="match status" value="1"/>
</dbReference>
<evidence type="ECO:0000313" key="16">
    <source>
        <dbReference type="EMBL" id="WFD14567.1"/>
    </source>
</evidence>
<dbReference type="NCBIfam" id="TIGR01464">
    <property type="entry name" value="hemE"/>
    <property type="match status" value="1"/>
</dbReference>
<keyword evidence="11 12" id="KW-0627">Porphyrin biosynthesis</keyword>
<dbReference type="GO" id="GO:0005829">
    <property type="term" value="C:cytosol"/>
    <property type="evidence" value="ECO:0007669"/>
    <property type="project" value="TreeGrafter"/>
</dbReference>
<dbReference type="PANTHER" id="PTHR21091">
    <property type="entry name" value="METHYLTETRAHYDROFOLATE:HOMOCYSTEINE METHYLTRANSFERASE RELATED"/>
    <property type="match status" value="1"/>
</dbReference>
<dbReference type="InterPro" id="IPR038071">
    <property type="entry name" value="UROD/MetE-like_sf"/>
</dbReference>
<evidence type="ECO:0000313" key="17">
    <source>
        <dbReference type="Proteomes" id="UP001217582"/>
    </source>
</evidence>
<dbReference type="GO" id="GO:0004853">
    <property type="term" value="F:uroporphyrinogen decarboxylase activity"/>
    <property type="evidence" value="ECO:0007669"/>
    <property type="project" value="UniProtKB-EC"/>
</dbReference>
<comment type="subcellular location">
    <subcellularLocation>
        <location evidence="2">Cytoplasm</location>
    </subcellularLocation>
</comment>
<dbReference type="CDD" id="cd00717">
    <property type="entry name" value="URO-D"/>
    <property type="match status" value="1"/>
</dbReference>
<sequence>MTSSNACALIVSDSKQARIMLNKIPGLSQVQNFTTKNPSKKLEQFSTTPGLKNDLIIRAARGERTERAPVWVMRQAGRYLPEFRKIRENFEFFECCRNPEVASEITIQPVRRYDGLLDAAVIFSDILVIPQAMGMEVEMVQGKGPTFLMPLDSPKDLNRLTKVDVRKDLGYVLEAIRLTRAKLAGRVPVIGFCGAPWTLMAYMIEGGGSKTWEKAKRWLFDHPEESKQLLNRIANVCASFLVEQVLAGAQLLQVFDSWAGELTPYDFRTFSLPYLRNIAVEVKDKLDTMSVDPPPMILYAKGAINHSLVDISKAGYDVVGIDHTVEPAWARHCLAESQSSGRKFSQVESKKSGQHPIALQGNLDPAILYAKPEVIEARVKRMFDPSVGGFGGQGALICNLGHGITPNVDPEHLRVFLSAVHRVSREVVTDTNE</sequence>
<evidence type="ECO:0000259" key="14">
    <source>
        <dbReference type="PROSITE" id="PS00906"/>
    </source>
</evidence>
<reference evidence="16 17" key="1">
    <citation type="submission" date="2023-03" db="EMBL/GenBank/DDBJ databases">
        <title>Mating type loci evolution in Malassezia.</title>
        <authorList>
            <person name="Coelho M.A."/>
        </authorList>
    </citation>
    <scope>NUCLEOTIDE SEQUENCE [LARGE SCALE GENOMIC DNA]</scope>
    <source>
        <strain evidence="16 17">CBS 13387</strain>
    </source>
</reference>
<proteinExistence type="inferred from homology"/>
<comment type="subunit">
    <text evidence="5">Homodimer.</text>
</comment>
<evidence type="ECO:0000256" key="8">
    <source>
        <dbReference type="ARBA" id="ARBA00022490"/>
    </source>
</evidence>
<accession>A0AAJ5YYM1</accession>
<evidence type="ECO:0000256" key="7">
    <source>
        <dbReference type="ARBA" id="ARBA00014308"/>
    </source>
</evidence>
<evidence type="ECO:0000256" key="13">
    <source>
        <dbReference type="RuleBase" id="RU004169"/>
    </source>
</evidence>
<feature type="domain" description="Uroporphyrinogen decarboxylase (URO-D)" evidence="14">
    <location>
        <begin position="69"/>
        <end position="78"/>
    </location>
</feature>
<gene>
    <name evidence="16" type="primary">HEM12</name>
    <name evidence="16" type="ORF">MARU1_000573</name>
</gene>
<keyword evidence="10 12" id="KW-0456">Lyase</keyword>
<comment type="pathway">
    <text evidence="3 12">Porphyrin-containing compound metabolism; protoporphyrin-IX biosynthesis; coproporphyrinogen-III from 5-aminolevulinate: step 4/4.</text>
</comment>
<comment type="catalytic activity">
    <reaction evidence="12">
        <text>uroporphyrinogen III + 4 H(+) = coproporphyrinogen III + 4 CO2</text>
        <dbReference type="Rhea" id="RHEA:19865"/>
        <dbReference type="ChEBI" id="CHEBI:15378"/>
        <dbReference type="ChEBI" id="CHEBI:16526"/>
        <dbReference type="ChEBI" id="CHEBI:57308"/>
        <dbReference type="ChEBI" id="CHEBI:57309"/>
        <dbReference type="EC" id="4.1.1.37"/>
    </reaction>
</comment>
<evidence type="ECO:0000256" key="11">
    <source>
        <dbReference type="ARBA" id="ARBA00023244"/>
    </source>
</evidence>
<evidence type="ECO:0000256" key="5">
    <source>
        <dbReference type="ARBA" id="ARBA00011738"/>
    </source>
</evidence>
<comment type="similarity">
    <text evidence="4 13">Belongs to the uroporphyrinogen decarboxylase family.</text>
</comment>
<dbReference type="InterPro" id="IPR000257">
    <property type="entry name" value="Uroporphyrinogen_deCOase"/>
</dbReference>
<evidence type="ECO:0000259" key="15">
    <source>
        <dbReference type="PROSITE" id="PS00907"/>
    </source>
</evidence>
<protein>
    <recommendedName>
        <fullName evidence="7 12">Uroporphyrinogen decarboxylase</fullName>
        <ecNumber evidence="6 12">4.1.1.37</ecNumber>
    </recommendedName>
</protein>
<dbReference type="Proteomes" id="UP001217582">
    <property type="component" value="Chromosome 1"/>
</dbReference>
<evidence type="ECO:0000256" key="1">
    <source>
        <dbReference type="ARBA" id="ARBA00002448"/>
    </source>
</evidence>
<dbReference type="FunFam" id="3.20.20.210:FF:000001">
    <property type="entry name" value="Uroporphyrinogen decarboxylase"/>
    <property type="match status" value="1"/>
</dbReference>
<feature type="domain" description="Uroporphyrinogen decarboxylase (URO-D)" evidence="15">
    <location>
        <begin position="190"/>
        <end position="206"/>
    </location>
</feature>
<dbReference type="PANTHER" id="PTHR21091:SF169">
    <property type="entry name" value="UROPORPHYRINOGEN DECARBOXYLASE"/>
    <property type="match status" value="1"/>
</dbReference>
<dbReference type="EC" id="4.1.1.37" evidence="6 12"/>
<dbReference type="PROSITE" id="PS00906">
    <property type="entry name" value="UROD_1"/>
    <property type="match status" value="1"/>
</dbReference>
<keyword evidence="17" id="KW-1185">Reference proteome</keyword>